<dbReference type="InterPro" id="IPR025877">
    <property type="entry name" value="MobA-like_NTP_Trfase"/>
</dbReference>
<dbReference type="InterPro" id="IPR038009">
    <property type="entry name" value="GlmU_C_LbH"/>
</dbReference>
<feature type="domain" description="MobA-like NTP transferase" evidence="20">
    <location>
        <begin position="33"/>
        <end position="161"/>
    </location>
</feature>
<feature type="binding site" evidence="18">
    <location>
        <position position="104"/>
    </location>
    <ligand>
        <name>UDP-N-acetyl-alpha-D-glucosamine</name>
        <dbReference type="ChEBI" id="CHEBI:57705"/>
    </ligand>
</feature>
<evidence type="ECO:0000256" key="15">
    <source>
        <dbReference type="ARBA" id="ARBA00048247"/>
    </source>
</evidence>
<keyword evidence="7 18" id="KW-0479">Metal-binding</keyword>
<dbReference type="GO" id="GO:0000287">
    <property type="term" value="F:magnesium ion binding"/>
    <property type="evidence" value="ECO:0007669"/>
    <property type="project" value="UniProtKB-UniRule"/>
</dbReference>
<evidence type="ECO:0000256" key="16">
    <source>
        <dbReference type="ARBA" id="ARBA00048493"/>
    </source>
</evidence>
<evidence type="ECO:0000256" key="8">
    <source>
        <dbReference type="ARBA" id="ARBA00022737"/>
    </source>
</evidence>
<dbReference type="GO" id="GO:0003977">
    <property type="term" value="F:UDP-N-acetylglucosamine diphosphorylase activity"/>
    <property type="evidence" value="ECO:0007669"/>
    <property type="project" value="UniProtKB-UniRule"/>
</dbReference>
<feature type="binding site" evidence="18">
    <location>
        <begin position="420"/>
        <end position="421"/>
    </location>
    <ligand>
        <name>acetyl-CoA</name>
        <dbReference type="ChEBI" id="CHEBI:57288"/>
    </ligand>
</feature>
<dbReference type="Pfam" id="PF12804">
    <property type="entry name" value="NTP_transf_3"/>
    <property type="match status" value="1"/>
</dbReference>
<feature type="binding site" evidence="18">
    <location>
        <position position="134"/>
    </location>
    <ligand>
        <name>Mg(2+)</name>
        <dbReference type="ChEBI" id="CHEBI:18420"/>
    </ligand>
</feature>
<feature type="binding site" evidence="18">
    <location>
        <position position="262"/>
    </location>
    <ligand>
        <name>Mg(2+)</name>
        <dbReference type="ChEBI" id="CHEBI:18420"/>
    </ligand>
</feature>
<comment type="similarity">
    <text evidence="2 18">In the C-terminal section; belongs to the transferase hexapeptide repeat family.</text>
</comment>
<dbReference type="NCBIfam" id="TIGR01173">
    <property type="entry name" value="glmU"/>
    <property type="match status" value="1"/>
</dbReference>
<dbReference type="InterPro" id="IPR005882">
    <property type="entry name" value="Bifunctional_GlmU"/>
</dbReference>
<accession>A0A6J4VN17</accession>
<evidence type="ECO:0000256" key="10">
    <source>
        <dbReference type="ARBA" id="ARBA00022960"/>
    </source>
</evidence>
<reference evidence="21" key="1">
    <citation type="submission" date="2020-02" db="EMBL/GenBank/DDBJ databases">
        <authorList>
            <person name="Meier V. D."/>
        </authorList>
    </citation>
    <scope>NUCLEOTIDE SEQUENCE</scope>
    <source>
        <strain evidence="21">AVDCRST_MAG18</strain>
    </source>
</reference>
<feature type="binding site" evidence="18">
    <location>
        <begin position="109"/>
        <end position="110"/>
    </location>
    <ligand>
        <name>UDP-N-acetyl-alpha-D-glucosamine</name>
        <dbReference type="ChEBI" id="CHEBI:57705"/>
    </ligand>
</feature>
<keyword evidence="14 18" id="KW-0961">Cell wall biogenesis/degradation</keyword>
<dbReference type="GO" id="GO:0019134">
    <property type="term" value="F:glucosamine-1-phosphate N-acetyltransferase activity"/>
    <property type="evidence" value="ECO:0007669"/>
    <property type="project" value="UniProtKB-UniRule"/>
</dbReference>
<evidence type="ECO:0000256" key="3">
    <source>
        <dbReference type="ARBA" id="ARBA00007947"/>
    </source>
</evidence>
<dbReference type="UniPathway" id="UPA00113">
    <property type="reaction ID" value="UER00532"/>
</dbReference>
<comment type="subcellular location">
    <subcellularLocation>
        <location evidence="1 18">Cytoplasm</location>
    </subcellularLocation>
</comment>
<evidence type="ECO:0000256" key="6">
    <source>
        <dbReference type="ARBA" id="ARBA00022695"/>
    </source>
</evidence>
<comment type="similarity">
    <text evidence="3 18">In the N-terminal section; belongs to the N-acetylglucosamine-1-phosphate uridyltransferase family.</text>
</comment>
<sequence length="503" mass="52771">MTPDSATPVTDLAPAPEPDEPPSPERRGRRCAAIILAAGRGTRMRSRLDKMLHPVAGRPLFDAAIAAASGCEPVQTVLVVAPHNAEQLRAYAAPRYPDLAFVVQTEQLGTGHAPAMALPLLDPTIDDVMILFGDHPLDTPEMVAATLAEHRASDALVTMAACVHPTGGQHGRLTRDDRGRIVRITEWREAVGEEPGPKEINSGIHCFRLPWLAEQLPLLPRHASNEYYLTDLIAVAARGASGDRPWPVAAVTVDLDAAMGVNDRTHLAATERLARRGINTRHMLAGVTITDPETTYIEYDVTIGRDTIILPGSSLTGRTTIGAGCTIGPAARIADSAIGEGVAIRDSTIEESEVGPGTDIGPYAHLRPGARIAGGVHIGNFVEIKNSAIGSGTAIGHVSYLGDATVGEGVNIGAGVITANYDGARKHRTTIGDGAFIGVDTILRAPVEVGAGAITGGGSFVNRDVPAGQKVVGIPARPIPRHARADERVKPAEQPTDRQAGEG</sequence>
<keyword evidence="8 18" id="KW-0677">Repeat</keyword>
<protein>
    <recommendedName>
        <fullName evidence="18">Bifunctional protein GlmU</fullName>
    </recommendedName>
    <domain>
        <recommendedName>
            <fullName evidence="18">UDP-N-acetylglucosamine pyrophosphorylase</fullName>
            <ecNumber evidence="18">2.7.7.23</ecNumber>
        </recommendedName>
        <alternativeName>
            <fullName evidence="18">N-acetylglucosamine-1-phosphate uridyltransferase</fullName>
        </alternativeName>
    </domain>
    <domain>
        <recommendedName>
            <fullName evidence="18">Glucosamine-1-phosphate N-acetyltransferase</fullName>
            <ecNumber evidence="18">2.3.1.157</ecNumber>
        </recommendedName>
    </domain>
</protein>
<dbReference type="SUPFAM" id="SSF51161">
    <property type="entry name" value="Trimeric LpxA-like enzymes"/>
    <property type="match status" value="1"/>
</dbReference>
<dbReference type="EMBL" id="CADCWN010000274">
    <property type="protein sequence ID" value="CAA9583726.1"/>
    <property type="molecule type" value="Genomic_DNA"/>
</dbReference>
<feature type="binding site" evidence="18">
    <location>
        <position position="411"/>
    </location>
    <ligand>
        <name>UDP-N-acetyl-alpha-D-glucosamine</name>
        <dbReference type="ChEBI" id="CHEBI:57705"/>
    </ligand>
</feature>
<feature type="binding site" evidence="18">
    <location>
        <position position="201"/>
    </location>
    <ligand>
        <name>UDP-N-acetyl-alpha-D-glucosamine</name>
        <dbReference type="ChEBI" id="CHEBI:57705"/>
    </ligand>
</feature>
<dbReference type="GO" id="GO:0006048">
    <property type="term" value="P:UDP-N-acetylglucosamine biosynthetic process"/>
    <property type="evidence" value="ECO:0007669"/>
    <property type="project" value="UniProtKB-UniPathway"/>
</dbReference>
<evidence type="ECO:0000256" key="19">
    <source>
        <dbReference type="SAM" id="MobiDB-lite"/>
    </source>
</evidence>
<keyword evidence="12 18" id="KW-0511">Multifunctional enzyme</keyword>
<dbReference type="GO" id="GO:0071555">
    <property type="term" value="P:cell wall organization"/>
    <property type="evidence" value="ECO:0007669"/>
    <property type="project" value="UniProtKB-KW"/>
</dbReference>
<comment type="pathway">
    <text evidence="18">Bacterial outer membrane biogenesis; LPS lipid A biosynthesis.</text>
</comment>
<evidence type="ECO:0000256" key="7">
    <source>
        <dbReference type="ARBA" id="ARBA00022723"/>
    </source>
</evidence>
<gene>
    <name evidence="18" type="primary">glmU</name>
    <name evidence="21" type="ORF">AVDCRST_MAG18-3518</name>
</gene>
<comment type="catalytic activity">
    <reaction evidence="16 18">
        <text>N-acetyl-alpha-D-glucosamine 1-phosphate + UTP + H(+) = UDP-N-acetyl-alpha-D-glucosamine + diphosphate</text>
        <dbReference type="Rhea" id="RHEA:13509"/>
        <dbReference type="ChEBI" id="CHEBI:15378"/>
        <dbReference type="ChEBI" id="CHEBI:33019"/>
        <dbReference type="ChEBI" id="CHEBI:46398"/>
        <dbReference type="ChEBI" id="CHEBI:57705"/>
        <dbReference type="ChEBI" id="CHEBI:57776"/>
        <dbReference type="EC" id="2.7.7.23"/>
    </reaction>
</comment>
<keyword evidence="13 18" id="KW-0012">Acyltransferase</keyword>
<comment type="pathway">
    <text evidence="18">Nucleotide-sugar biosynthesis; UDP-N-acetyl-alpha-D-glucosamine biosynthesis; N-acetyl-alpha-D-glucosamine 1-phosphate from alpha-D-glucosamine 6-phosphate (route II): step 2/2.</text>
</comment>
<comment type="subunit">
    <text evidence="18">Homotrimer.</text>
</comment>
<organism evidence="21">
    <name type="scientific">uncultured Thermomicrobiales bacterium</name>
    <dbReference type="NCBI Taxonomy" id="1645740"/>
    <lineage>
        <taxon>Bacteria</taxon>
        <taxon>Pseudomonadati</taxon>
        <taxon>Thermomicrobiota</taxon>
        <taxon>Thermomicrobia</taxon>
        <taxon>Thermomicrobiales</taxon>
        <taxon>environmental samples</taxon>
    </lineage>
</organism>
<feature type="binding site" evidence="18">
    <location>
        <position position="414"/>
    </location>
    <ligand>
        <name>acetyl-CoA</name>
        <dbReference type="ChEBI" id="CHEBI:57288"/>
    </ligand>
</feature>
<feature type="region of interest" description="N-acetyltransferase" evidence="18">
    <location>
        <begin position="286"/>
        <end position="503"/>
    </location>
</feature>
<dbReference type="EC" id="2.7.7.23" evidence="18"/>
<feature type="binding site" evidence="18">
    <location>
        <position position="50"/>
    </location>
    <ligand>
        <name>UDP-N-acetyl-alpha-D-glucosamine</name>
        <dbReference type="ChEBI" id="CHEBI:57705"/>
    </ligand>
</feature>
<feature type="binding site" evidence="18">
    <location>
        <begin position="36"/>
        <end position="39"/>
    </location>
    <ligand>
        <name>UDP-N-acetyl-alpha-D-glucosamine</name>
        <dbReference type="ChEBI" id="CHEBI:57705"/>
    </ligand>
</feature>
<keyword evidence="11 18" id="KW-0573">Peptidoglycan synthesis</keyword>
<feature type="compositionally biased region" description="Basic and acidic residues" evidence="19">
    <location>
        <begin position="483"/>
        <end position="503"/>
    </location>
</feature>
<dbReference type="PANTHER" id="PTHR43584:SF3">
    <property type="entry name" value="BIFUNCTIONAL PROTEIN GLMU"/>
    <property type="match status" value="1"/>
</dbReference>
<feature type="active site" description="Proton acceptor" evidence="18">
    <location>
        <position position="397"/>
    </location>
</feature>
<evidence type="ECO:0000256" key="2">
    <source>
        <dbReference type="ARBA" id="ARBA00007707"/>
    </source>
</evidence>
<dbReference type="CDD" id="cd03353">
    <property type="entry name" value="LbH_GlmU_C"/>
    <property type="match status" value="1"/>
</dbReference>
<keyword evidence="4 18" id="KW-0963">Cytoplasm</keyword>
<evidence type="ECO:0000256" key="1">
    <source>
        <dbReference type="ARBA" id="ARBA00004496"/>
    </source>
</evidence>
<dbReference type="GO" id="GO:0008360">
    <property type="term" value="P:regulation of cell shape"/>
    <property type="evidence" value="ECO:0007669"/>
    <property type="project" value="UniProtKB-KW"/>
</dbReference>
<dbReference type="InterPro" id="IPR001451">
    <property type="entry name" value="Hexapep"/>
</dbReference>
<dbReference type="Gene3D" id="2.160.10.10">
    <property type="entry name" value="Hexapeptide repeat proteins"/>
    <property type="match status" value="1"/>
</dbReference>
<keyword evidence="5 18" id="KW-0808">Transferase</keyword>
<name>A0A6J4VN17_9BACT</name>
<evidence type="ECO:0000256" key="12">
    <source>
        <dbReference type="ARBA" id="ARBA00023268"/>
    </source>
</evidence>
<feature type="binding site" evidence="18">
    <location>
        <position position="186"/>
    </location>
    <ligand>
        <name>UDP-N-acetyl-alpha-D-glucosamine</name>
        <dbReference type="ChEBI" id="CHEBI:57705"/>
    </ligand>
</feature>
<feature type="binding site" evidence="18">
    <location>
        <position position="400"/>
    </location>
    <ligand>
        <name>UDP-N-acetyl-alpha-D-glucosamine</name>
        <dbReference type="ChEBI" id="CHEBI:57705"/>
    </ligand>
</feature>
<feature type="binding site" evidence="18">
    <location>
        <position position="262"/>
    </location>
    <ligand>
        <name>UDP-N-acetyl-alpha-D-glucosamine</name>
        <dbReference type="ChEBI" id="CHEBI:57705"/>
    </ligand>
</feature>
<evidence type="ECO:0000256" key="9">
    <source>
        <dbReference type="ARBA" id="ARBA00022842"/>
    </source>
</evidence>
<dbReference type="Gene3D" id="3.90.550.10">
    <property type="entry name" value="Spore Coat Polysaccharide Biosynthesis Protein SpsA, Chain A"/>
    <property type="match status" value="1"/>
</dbReference>
<dbReference type="EC" id="2.3.1.157" evidence="18"/>
<evidence type="ECO:0000256" key="14">
    <source>
        <dbReference type="ARBA" id="ARBA00023316"/>
    </source>
</evidence>
<dbReference type="GO" id="GO:0009245">
    <property type="term" value="P:lipid A biosynthetic process"/>
    <property type="evidence" value="ECO:0007669"/>
    <property type="project" value="UniProtKB-UniRule"/>
</dbReference>
<dbReference type="PANTHER" id="PTHR43584">
    <property type="entry name" value="NUCLEOTIDYL TRANSFERASE"/>
    <property type="match status" value="1"/>
</dbReference>
<dbReference type="GO" id="GO:0016020">
    <property type="term" value="C:membrane"/>
    <property type="evidence" value="ECO:0007669"/>
    <property type="project" value="GOC"/>
</dbReference>
<feature type="region of interest" description="Pyrophosphorylase" evidence="18">
    <location>
        <begin position="1"/>
        <end position="264"/>
    </location>
</feature>
<feature type="region of interest" description="Disordered" evidence="19">
    <location>
        <begin position="478"/>
        <end position="503"/>
    </location>
</feature>
<feature type="binding site" evidence="18">
    <location>
        <position position="367"/>
    </location>
    <ligand>
        <name>UDP-N-acetyl-alpha-D-glucosamine</name>
        <dbReference type="ChEBI" id="CHEBI:57705"/>
    </ligand>
</feature>
<feature type="binding site" evidence="18">
    <location>
        <position position="171"/>
    </location>
    <ligand>
        <name>UDP-N-acetyl-alpha-D-glucosamine</name>
        <dbReference type="ChEBI" id="CHEBI:57705"/>
    </ligand>
</feature>
<dbReference type="InterPro" id="IPR050065">
    <property type="entry name" value="GlmU-like"/>
</dbReference>
<dbReference type="AlphaFoldDB" id="A0A6J4VN17"/>
<feature type="binding site" evidence="18">
    <location>
        <position position="385"/>
    </location>
    <ligand>
        <name>UDP-N-acetyl-alpha-D-glucosamine</name>
        <dbReference type="ChEBI" id="CHEBI:57705"/>
    </ligand>
</feature>
<keyword evidence="6 18" id="KW-0548">Nucleotidyltransferase</keyword>
<comment type="function">
    <text evidence="17 18">Catalyzes the last two sequential reactions in the de novo biosynthetic pathway for UDP-N-acetylglucosamine (UDP-GlcNAc). The C-terminal domain catalyzes the transfer of acetyl group from acetyl coenzyme A to glucosamine-1-phosphate (GlcN-1-P) to produce N-acetylglucosamine-1-phosphate (GlcNAc-1-P), which is converted into UDP-GlcNAc by the transfer of uridine 5-monophosphate (from uridine 5-triphosphate), a reaction catalyzed by the N-terminal domain.</text>
</comment>
<dbReference type="UniPathway" id="UPA00973"/>
<keyword evidence="9 18" id="KW-0460">Magnesium</keyword>
<proteinExistence type="inferred from homology"/>
<evidence type="ECO:0000256" key="4">
    <source>
        <dbReference type="ARBA" id="ARBA00022490"/>
    </source>
</evidence>
<evidence type="ECO:0000256" key="11">
    <source>
        <dbReference type="ARBA" id="ARBA00022984"/>
    </source>
</evidence>
<dbReference type="GO" id="GO:0005737">
    <property type="term" value="C:cytoplasm"/>
    <property type="evidence" value="ECO:0007669"/>
    <property type="project" value="UniProtKB-SubCell"/>
</dbReference>
<evidence type="ECO:0000256" key="17">
    <source>
        <dbReference type="ARBA" id="ARBA00049628"/>
    </source>
</evidence>
<comment type="pathway">
    <text evidence="18">Nucleotide-sugar biosynthesis; UDP-N-acetyl-alpha-D-glucosamine biosynthesis; UDP-N-acetyl-alpha-D-glucosamine from N-acetyl-alpha-D-glucosamine 1-phosphate: step 1/1.</text>
</comment>
<dbReference type="SUPFAM" id="SSF53448">
    <property type="entry name" value="Nucleotide-diphospho-sugar transferases"/>
    <property type="match status" value="1"/>
</dbReference>
<dbReference type="HAMAP" id="MF_01631">
    <property type="entry name" value="GlmU"/>
    <property type="match status" value="1"/>
</dbReference>
<comment type="caution">
    <text evidence="18">Lacks conserved residue(s) required for the propagation of feature annotation.</text>
</comment>
<dbReference type="GO" id="GO:0000902">
    <property type="term" value="P:cell morphogenesis"/>
    <property type="evidence" value="ECO:0007669"/>
    <property type="project" value="UniProtKB-UniRule"/>
</dbReference>
<comment type="catalytic activity">
    <reaction evidence="15 18">
        <text>alpha-D-glucosamine 1-phosphate + acetyl-CoA = N-acetyl-alpha-D-glucosamine 1-phosphate + CoA + H(+)</text>
        <dbReference type="Rhea" id="RHEA:13725"/>
        <dbReference type="ChEBI" id="CHEBI:15378"/>
        <dbReference type="ChEBI" id="CHEBI:57287"/>
        <dbReference type="ChEBI" id="CHEBI:57288"/>
        <dbReference type="ChEBI" id="CHEBI:57776"/>
        <dbReference type="ChEBI" id="CHEBI:58516"/>
        <dbReference type="EC" id="2.3.1.157"/>
    </reaction>
</comment>
<dbReference type="Pfam" id="PF00132">
    <property type="entry name" value="Hexapep"/>
    <property type="match status" value="1"/>
</dbReference>
<feature type="binding site" evidence="18">
    <location>
        <position position="457"/>
    </location>
    <ligand>
        <name>acetyl-CoA</name>
        <dbReference type="ChEBI" id="CHEBI:57288"/>
    </ligand>
</feature>
<dbReference type="InterPro" id="IPR029044">
    <property type="entry name" value="Nucleotide-diphossugar_trans"/>
</dbReference>
<evidence type="ECO:0000256" key="13">
    <source>
        <dbReference type="ARBA" id="ARBA00023315"/>
    </source>
</evidence>
<feature type="region of interest" description="Disordered" evidence="19">
    <location>
        <begin position="1"/>
        <end position="28"/>
    </location>
</feature>
<keyword evidence="10 18" id="KW-0133">Cell shape</keyword>
<dbReference type="GO" id="GO:0009252">
    <property type="term" value="P:peptidoglycan biosynthetic process"/>
    <property type="evidence" value="ECO:0007669"/>
    <property type="project" value="UniProtKB-UniRule"/>
</dbReference>
<evidence type="ECO:0000259" key="20">
    <source>
        <dbReference type="Pfam" id="PF12804"/>
    </source>
</evidence>
<evidence type="ECO:0000256" key="5">
    <source>
        <dbReference type="ARBA" id="ARBA00022679"/>
    </source>
</evidence>
<dbReference type="InterPro" id="IPR011004">
    <property type="entry name" value="Trimer_LpxA-like_sf"/>
</dbReference>
<feature type="region of interest" description="Linker" evidence="18">
    <location>
        <begin position="265"/>
        <end position="285"/>
    </location>
</feature>
<evidence type="ECO:0000256" key="18">
    <source>
        <dbReference type="HAMAP-Rule" id="MF_01631"/>
    </source>
</evidence>
<evidence type="ECO:0000313" key="21">
    <source>
        <dbReference type="EMBL" id="CAA9583726.1"/>
    </source>
</evidence>
<comment type="cofactor">
    <cofactor evidence="18">
        <name>Mg(2+)</name>
        <dbReference type="ChEBI" id="CHEBI:18420"/>
    </cofactor>
    <text evidence="18">Binds 1 Mg(2+) ion per subunit.</text>
</comment>